<feature type="binding site" evidence="10">
    <location>
        <position position="171"/>
    </location>
    <ligand>
        <name>UDP-N-acetyl-alpha-D-glucosamine</name>
        <dbReference type="ChEBI" id="CHEBI:57705"/>
    </ligand>
</feature>
<evidence type="ECO:0000256" key="6">
    <source>
        <dbReference type="ARBA" id="ARBA00022984"/>
    </source>
</evidence>
<keyword evidence="5 10" id="KW-0133">Cell shape</keyword>
<comment type="caution">
    <text evidence="10">Lacks conserved residue(s) required for the propagation of feature annotation.</text>
</comment>
<comment type="similarity">
    <text evidence="10">Belongs to the glycosyltransferase 28 family. MurG subfamily.</text>
</comment>
<keyword evidence="2 10" id="KW-0132">Cell division</keyword>
<keyword evidence="14" id="KW-1185">Reference proteome</keyword>
<evidence type="ECO:0000259" key="12">
    <source>
        <dbReference type="Pfam" id="PF04101"/>
    </source>
</evidence>
<evidence type="ECO:0000256" key="1">
    <source>
        <dbReference type="ARBA" id="ARBA00022475"/>
    </source>
</evidence>
<evidence type="ECO:0000256" key="3">
    <source>
        <dbReference type="ARBA" id="ARBA00022676"/>
    </source>
</evidence>
<evidence type="ECO:0000256" key="4">
    <source>
        <dbReference type="ARBA" id="ARBA00022679"/>
    </source>
</evidence>
<keyword evidence="8 10" id="KW-0131">Cell cycle</keyword>
<dbReference type="InterPro" id="IPR006009">
    <property type="entry name" value="GlcNAc_MurG"/>
</dbReference>
<name>A0A7W3P5W3_9ACTN</name>
<dbReference type="NCBIfam" id="TIGR01133">
    <property type="entry name" value="murG"/>
    <property type="match status" value="1"/>
</dbReference>
<sequence length="394" mass="40799">MSEPTPSVPPVSVVLAGGGSAGHTSPLIATAEQLRVLAPGVRLTAVGTARGLETHTVPAAGLPLELIPPVPMPRRPGPDLLAVPGRLRRAVADAAAVLRRVEADVVLGFGGYVSTPVYLAARRLRVPIVIHEQNAVPGLANRLAARFTEHVATSFPDTPLPHARHLGLPLRTAITALADPGLDRAALRRETRTDWGFRDDQPLLLVTGGSQGARSINTAVLGAKEQLLARGIQVLHVLGGKNVTAADVEVVDPGTGAAYRPVGYVDGMERAYAAADLVLCRSGASTVLETAVAGLPALFVPYPVGNGEQAKNAVAVVRVGGGRLLPDADCTAERLTDLVPGLITDREQLAAMATATRSVAVVDAAERLARLTLEVAAGGTPGRRTTTGNTEGER</sequence>
<dbReference type="RefSeq" id="WP_182559916.1">
    <property type="nucleotide sequence ID" value="NZ_JACGWT010000003.1"/>
</dbReference>
<dbReference type="GO" id="GO:0009252">
    <property type="term" value="P:peptidoglycan biosynthetic process"/>
    <property type="evidence" value="ECO:0007669"/>
    <property type="project" value="UniProtKB-UniRule"/>
</dbReference>
<evidence type="ECO:0000313" key="14">
    <source>
        <dbReference type="Proteomes" id="UP000523079"/>
    </source>
</evidence>
<comment type="catalytic activity">
    <reaction evidence="10">
        <text>di-trans,octa-cis-undecaprenyl diphospho-N-acetyl-alpha-D-muramoyl-L-alanyl-D-glutamyl-meso-2,6-diaminopimeloyl-D-alanyl-D-alanine + UDP-N-acetyl-alpha-D-glucosamine = di-trans,octa-cis-undecaprenyl diphospho-[N-acetyl-alpha-D-glucosaminyl-(1-&gt;4)]-N-acetyl-alpha-D-muramoyl-L-alanyl-D-glutamyl-meso-2,6-diaminopimeloyl-D-alanyl-D-alanine + UDP + H(+)</text>
        <dbReference type="Rhea" id="RHEA:31227"/>
        <dbReference type="ChEBI" id="CHEBI:15378"/>
        <dbReference type="ChEBI" id="CHEBI:57705"/>
        <dbReference type="ChEBI" id="CHEBI:58223"/>
        <dbReference type="ChEBI" id="CHEBI:61387"/>
        <dbReference type="ChEBI" id="CHEBI:61388"/>
        <dbReference type="EC" id="2.4.1.227"/>
    </reaction>
</comment>
<dbReference type="Pfam" id="PF03033">
    <property type="entry name" value="Glyco_transf_28"/>
    <property type="match status" value="1"/>
</dbReference>
<feature type="binding site" evidence="10">
    <location>
        <begin position="20"/>
        <end position="22"/>
    </location>
    <ligand>
        <name>UDP-N-acetyl-alpha-D-glucosamine</name>
        <dbReference type="ChEBI" id="CHEBI:57705"/>
    </ligand>
</feature>
<dbReference type="Gene3D" id="3.40.50.2000">
    <property type="entry name" value="Glycogen Phosphorylase B"/>
    <property type="match status" value="2"/>
</dbReference>
<comment type="function">
    <text evidence="10">Cell wall formation. Catalyzes the transfer of a GlcNAc subunit on undecaprenyl-pyrophosphoryl-MurNAc-pentapeptide (lipid intermediate I) to form undecaprenyl-pyrophosphoryl-MurNAc-(pentapeptide)GlcNAc (lipid intermediate II).</text>
</comment>
<dbReference type="SUPFAM" id="SSF53756">
    <property type="entry name" value="UDP-Glycosyltransferase/glycogen phosphorylase"/>
    <property type="match status" value="1"/>
</dbReference>
<evidence type="ECO:0000256" key="8">
    <source>
        <dbReference type="ARBA" id="ARBA00023306"/>
    </source>
</evidence>
<dbReference type="GO" id="GO:0071555">
    <property type="term" value="P:cell wall organization"/>
    <property type="evidence" value="ECO:0007669"/>
    <property type="project" value="UniProtKB-KW"/>
</dbReference>
<dbReference type="InterPro" id="IPR007235">
    <property type="entry name" value="Glyco_trans_28_C"/>
</dbReference>
<dbReference type="HAMAP" id="MF_00033">
    <property type="entry name" value="MurG"/>
    <property type="match status" value="1"/>
</dbReference>
<dbReference type="GO" id="GO:0008360">
    <property type="term" value="P:regulation of cell shape"/>
    <property type="evidence" value="ECO:0007669"/>
    <property type="project" value="UniProtKB-KW"/>
</dbReference>
<dbReference type="PANTHER" id="PTHR21015:SF22">
    <property type="entry name" value="GLYCOSYLTRANSFERASE"/>
    <property type="match status" value="1"/>
</dbReference>
<proteinExistence type="inferred from homology"/>
<keyword evidence="3 10" id="KW-0328">Glycosyltransferase</keyword>
<organism evidence="13 14">
    <name type="scientific">Microlunatus kandeliicorticis</name>
    <dbReference type="NCBI Taxonomy" id="1759536"/>
    <lineage>
        <taxon>Bacteria</taxon>
        <taxon>Bacillati</taxon>
        <taxon>Actinomycetota</taxon>
        <taxon>Actinomycetes</taxon>
        <taxon>Propionibacteriales</taxon>
        <taxon>Propionibacteriaceae</taxon>
        <taxon>Microlunatus</taxon>
    </lineage>
</organism>
<evidence type="ECO:0000256" key="9">
    <source>
        <dbReference type="ARBA" id="ARBA00023316"/>
    </source>
</evidence>
<dbReference type="GO" id="GO:0005975">
    <property type="term" value="P:carbohydrate metabolic process"/>
    <property type="evidence" value="ECO:0007669"/>
    <property type="project" value="InterPro"/>
</dbReference>
<dbReference type="UniPathway" id="UPA00219"/>
<dbReference type="CDD" id="cd03785">
    <property type="entry name" value="GT28_MurG"/>
    <property type="match status" value="1"/>
</dbReference>
<dbReference type="InterPro" id="IPR004276">
    <property type="entry name" value="GlycoTrans_28_N"/>
</dbReference>
<evidence type="ECO:0000256" key="10">
    <source>
        <dbReference type="HAMAP-Rule" id="MF_00033"/>
    </source>
</evidence>
<dbReference type="Proteomes" id="UP000523079">
    <property type="component" value="Unassembled WGS sequence"/>
</dbReference>
<dbReference type="AlphaFoldDB" id="A0A7W3P5W3"/>
<dbReference type="GO" id="GO:0050511">
    <property type="term" value="F:undecaprenyldiphospho-muramoylpentapeptide beta-N-acetylglucosaminyltransferase activity"/>
    <property type="evidence" value="ECO:0007669"/>
    <property type="project" value="UniProtKB-UniRule"/>
</dbReference>
<dbReference type="GO" id="GO:0051301">
    <property type="term" value="P:cell division"/>
    <property type="evidence" value="ECO:0007669"/>
    <property type="project" value="UniProtKB-KW"/>
</dbReference>
<protein>
    <recommendedName>
        <fullName evidence="10">UDP-N-acetylglucosamine--N-acetylmuramyl-(pentapeptide) pyrophosphoryl-undecaprenol N-acetylglucosamine transferase</fullName>
        <ecNumber evidence="10">2.4.1.227</ecNumber>
    </recommendedName>
    <alternativeName>
        <fullName evidence="10">Undecaprenyl-PP-MurNAc-pentapeptide-UDPGlcNAc GlcNAc transferase</fullName>
    </alternativeName>
</protein>
<gene>
    <name evidence="10" type="primary">murG</name>
    <name evidence="13" type="ORF">FHX74_001929</name>
</gene>
<evidence type="ECO:0000259" key="11">
    <source>
        <dbReference type="Pfam" id="PF03033"/>
    </source>
</evidence>
<feature type="domain" description="Glycosyltransferase family 28 N-terminal" evidence="11">
    <location>
        <begin position="13"/>
        <end position="152"/>
    </location>
</feature>
<evidence type="ECO:0000256" key="2">
    <source>
        <dbReference type="ARBA" id="ARBA00022618"/>
    </source>
</evidence>
<reference evidence="13 14" key="1">
    <citation type="submission" date="2020-07" db="EMBL/GenBank/DDBJ databases">
        <title>Sequencing the genomes of 1000 actinobacteria strains.</title>
        <authorList>
            <person name="Klenk H.-P."/>
        </authorList>
    </citation>
    <scope>NUCLEOTIDE SEQUENCE [LARGE SCALE GENOMIC DNA]</scope>
    <source>
        <strain evidence="13 14">DSM 100723</strain>
    </source>
</reference>
<evidence type="ECO:0000256" key="5">
    <source>
        <dbReference type="ARBA" id="ARBA00022960"/>
    </source>
</evidence>
<keyword evidence="9 10" id="KW-0961">Cell wall biogenesis/degradation</keyword>
<feature type="domain" description="Glycosyl transferase family 28 C-terminal" evidence="12">
    <location>
        <begin position="204"/>
        <end position="368"/>
    </location>
</feature>
<keyword evidence="4 10" id="KW-0808">Transferase</keyword>
<feature type="binding site" evidence="10">
    <location>
        <position position="210"/>
    </location>
    <ligand>
        <name>UDP-N-acetyl-alpha-D-glucosamine</name>
        <dbReference type="ChEBI" id="CHEBI:57705"/>
    </ligand>
</feature>
<keyword evidence="7 10" id="KW-0472">Membrane</keyword>
<keyword evidence="6 10" id="KW-0573">Peptidoglycan synthesis</keyword>
<feature type="binding site" evidence="10">
    <location>
        <position position="309"/>
    </location>
    <ligand>
        <name>UDP-N-acetyl-alpha-D-glucosamine</name>
        <dbReference type="ChEBI" id="CHEBI:57705"/>
    </ligand>
</feature>
<comment type="pathway">
    <text evidence="10">Cell wall biogenesis; peptidoglycan biosynthesis.</text>
</comment>
<accession>A0A7W3P5W3</accession>
<dbReference type="PANTHER" id="PTHR21015">
    <property type="entry name" value="UDP-N-ACETYLGLUCOSAMINE--N-ACETYLMURAMYL-(PENTAPEPTIDE) PYROPHOSPHORYL-UNDECAPRENOL N-ACETYLGLUCOSAMINE TRANSFERASE 1"/>
    <property type="match status" value="1"/>
</dbReference>
<dbReference type="EMBL" id="JACGWT010000003">
    <property type="protein sequence ID" value="MBA8794310.1"/>
    <property type="molecule type" value="Genomic_DNA"/>
</dbReference>
<comment type="subcellular location">
    <subcellularLocation>
        <location evidence="10">Cell membrane</location>
        <topology evidence="10">Peripheral membrane protein</topology>
        <orientation evidence="10">Cytoplasmic side</orientation>
    </subcellularLocation>
</comment>
<comment type="caution">
    <text evidence="13">The sequence shown here is derived from an EMBL/GenBank/DDBJ whole genome shotgun (WGS) entry which is preliminary data.</text>
</comment>
<dbReference type="Pfam" id="PF04101">
    <property type="entry name" value="Glyco_tran_28_C"/>
    <property type="match status" value="1"/>
</dbReference>
<evidence type="ECO:0000256" key="7">
    <source>
        <dbReference type="ARBA" id="ARBA00023136"/>
    </source>
</evidence>
<dbReference type="GO" id="GO:0005886">
    <property type="term" value="C:plasma membrane"/>
    <property type="evidence" value="ECO:0007669"/>
    <property type="project" value="UniProtKB-SubCell"/>
</dbReference>
<dbReference type="EC" id="2.4.1.227" evidence="10"/>
<evidence type="ECO:0000313" key="13">
    <source>
        <dbReference type="EMBL" id="MBA8794310.1"/>
    </source>
</evidence>
<feature type="binding site" evidence="10">
    <location>
        <position position="134"/>
    </location>
    <ligand>
        <name>UDP-N-acetyl-alpha-D-glucosamine</name>
        <dbReference type="ChEBI" id="CHEBI:57705"/>
    </ligand>
</feature>
<keyword evidence="1 10" id="KW-1003">Cell membrane</keyword>